<reference evidence="4 5" key="1">
    <citation type="submission" date="2020-04" db="EMBL/GenBank/DDBJ databases">
        <authorList>
            <person name="Wallbank WR R."/>
            <person name="Pardo Diaz C."/>
            <person name="Kozak K."/>
            <person name="Martin S."/>
            <person name="Jiggins C."/>
            <person name="Moest M."/>
            <person name="Warren A I."/>
            <person name="Byers J.R.P. K."/>
            <person name="Montejo-Kovacevich G."/>
            <person name="Yen C E."/>
        </authorList>
    </citation>
    <scope>NUCLEOTIDE SEQUENCE [LARGE SCALE GENOMIC DNA]</scope>
</reference>
<keyword evidence="2" id="KW-0131">Cell cycle</keyword>
<dbReference type="Proteomes" id="UP000494106">
    <property type="component" value="Unassembled WGS sequence"/>
</dbReference>
<evidence type="ECO:0000256" key="1">
    <source>
        <dbReference type="ARBA" id="ARBA00006180"/>
    </source>
</evidence>
<comment type="caution">
    <text evidence="4">The sequence shown here is derived from an EMBL/GenBank/DDBJ whole genome shotgun (WGS) entry which is preliminary data.</text>
</comment>
<feature type="compositionally biased region" description="Basic and acidic residues" evidence="3">
    <location>
        <begin position="801"/>
        <end position="812"/>
    </location>
</feature>
<gene>
    <name evidence="4" type="ORF">APLA_LOCUS14442</name>
</gene>
<dbReference type="InterPro" id="IPR007587">
    <property type="entry name" value="SAPS"/>
</dbReference>
<evidence type="ECO:0000256" key="2">
    <source>
        <dbReference type="ARBA" id="ARBA00023306"/>
    </source>
</evidence>
<feature type="compositionally biased region" description="Low complexity" evidence="3">
    <location>
        <begin position="845"/>
        <end position="881"/>
    </location>
</feature>
<dbReference type="AlphaFoldDB" id="A0A8S1B401"/>
<organism evidence="4 5">
    <name type="scientific">Arctia plantaginis</name>
    <name type="common">Wood tiger moth</name>
    <name type="synonym">Phalaena plantaginis</name>
    <dbReference type="NCBI Taxonomy" id="874455"/>
    <lineage>
        <taxon>Eukaryota</taxon>
        <taxon>Metazoa</taxon>
        <taxon>Ecdysozoa</taxon>
        <taxon>Arthropoda</taxon>
        <taxon>Hexapoda</taxon>
        <taxon>Insecta</taxon>
        <taxon>Pterygota</taxon>
        <taxon>Neoptera</taxon>
        <taxon>Endopterygota</taxon>
        <taxon>Lepidoptera</taxon>
        <taxon>Glossata</taxon>
        <taxon>Ditrysia</taxon>
        <taxon>Noctuoidea</taxon>
        <taxon>Erebidae</taxon>
        <taxon>Arctiinae</taxon>
        <taxon>Arctia</taxon>
    </lineage>
</organism>
<dbReference type="GO" id="GO:0005634">
    <property type="term" value="C:nucleus"/>
    <property type="evidence" value="ECO:0007669"/>
    <property type="project" value="TreeGrafter"/>
</dbReference>
<accession>A0A8S1B401</accession>
<feature type="region of interest" description="Disordered" evidence="3">
    <location>
        <begin position="217"/>
        <end position="294"/>
    </location>
</feature>
<evidence type="ECO:0000313" key="4">
    <source>
        <dbReference type="EMBL" id="CAB3254220.1"/>
    </source>
</evidence>
<feature type="region of interest" description="Disordered" evidence="3">
    <location>
        <begin position="711"/>
        <end position="812"/>
    </location>
</feature>
<feature type="compositionally biased region" description="Basic and acidic residues" evidence="3">
    <location>
        <begin position="228"/>
        <end position="247"/>
    </location>
</feature>
<feature type="region of interest" description="Disordered" evidence="3">
    <location>
        <begin position="843"/>
        <end position="881"/>
    </location>
</feature>
<dbReference type="GO" id="GO:0005829">
    <property type="term" value="C:cytosol"/>
    <property type="evidence" value="ECO:0007669"/>
    <property type="project" value="TreeGrafter"/>
</dbReference>
<protein>
    <submittedName>
        <fullName evidence="4">Uncharacterized protein</fullName>
    </submittedName>
</protein>
<dbReference type="GO" id="GO:0019903">
    <property type="term" value="F:protein phosphatase binding"/>
    <property type="evidence" value="ECO:0007669"/>
    <property type="project" value="InterPro"/>
</dbReference>
<dbReference type="PANTHER" id="PTHR12634:SF8">
    <property type="entry name" value="FIERY MOUNTAIN, ISOFORM D"/>
    <property type="match status" value="1"/>
</dbReference>
<name>A0A8S1B401_ARCPL</name>
<evidence type="ECO:0000256" key="3">
    <source>
        <dbReference type="SAM" id="MobiDB-lite"/>
    </source>
</evidence>
<comment type="similarity">
    <text evidence="1">Belongs to the SAPS family.</text>
</comment>
<sequence length="881" mass="94839">MFWSGNYIAVRELNSLLKEENVSLSQVLEADDILQECKADNKELIQFLTKPETLADLITLITEEPPKNVELATQYRYANIACEVLTSHLSMLSDRLSQDATQMNRLCDFINKDPPLNPLLASYFSKTVEMLLEKSPRQDWCLHHIVCLRVLDFFKSRRDFLPNLLRHMSTSAIADIFKFLLKIDDLIKTVMEWLDEHQFLECLIQIICGTYVPEAFPPPPPQEAIPDGVEKAERETPEKPESNHTDEGDSGGVDGDGDKEVCNADSGDSGGKSDDDATQTNTADPPHTQPEGVKDASAVENGARVQAAEAAAEAEAEATRAAARRAAAASDNAAALLCDLIENGCSVVSALQSERGVNTLLQGMFTSPPHARRQALVNGTEVLLALLHYDPPQPEKGSVEEEALRTYAARDSGAVELGVAPHLPLLHQALLHEPAPRAVGLARLQVATLLAQLALSEVEEVATTMLTLGTPGVLLDMFFEYPLNNLLHAQVYTLIKNALTNRVYWTQYARHLVIECDLLTRLMDVFEENKNNKEAGARVVRGACLGHVVLALRECARALAPGALAAHAPPPPPGAPLGRLPRRAAVAAAAPARHAAGNFYEVEIMPDPMGATYDINDTGAPGVIQKVADDGNADDAPEMGGAVSSVADSPDFIADGLGIEDSDKMTKAKSNFLELASQRFDADMWEDSGDEDEYDFYVPGEEVRNVFDQISPWEPDESGGCGGEGWAHFGAAPLTPVDPFAPQTPAAPADPAAPLDPAAPQDPAPPSADDQFADFTPFWSYETQHHDSNSTTELESNLRGVRLDDEPTDERMDEASSVELANNLLTAMSAMSADAIANIVNANLPSSSSPPCAVSAAPSTLATPATPQPPGGAEAPSSEHR</sequence>
<feature type="compositionally biased region" description="Low complexity" evidence="3">
    <location>
        <begin position="738"/>
        <end position="759"/>
    </location>
</feature>
<evidence type="ECO:0000313" key="5">
    <source>
        <dbReference type="Proteomes" id="UP000494106"/>
    </source>
</evidence>
<dbReference type="EMBL" id="CADEBC010000562">
    <property type="protein sequence ID" value="CAB3254220.1"/>
    <property type="molecule type" value="Genomic_DNA"/>
</dbReference>
<keyword evidence="5" id="KW-1185">Reference proteome</keyword>
<dbReference type="PANTHER" id="PTHR12634">
    <property type="entry name" value="SIT4 YEAST -ASSOCIATING PROTEIN-RELATED"/>
    <property type="match status" value="1"/>
</dbReference>
<dbReference type="OrthoDB" id="295029at2759"/>
<proteinExistence type="inferred from homology"/>
<dbReference type="Pfam" id="PF04499">
    <property type="entry name" value="SAPS"/>
    <property type="match status" value="1"/>
</dbReference>
<dbReference type="GO" id="GO:0019888">
    <property type="term" value="F:protein phosphatase regulator activity"/>
    <property type="evidence" value="ECO:0007669"/>
    <property type="project" value="TreeGrafter"/>
</dbReference>